<evidence type="ECO:0000256" key="3">
    <source>
        <dbReference type="ARBA" id="ARBA00022475"/>
    </source>
</evidence>
<evidence type="ECO:0000259" key="8">
    <source>
        <dbReference type="PROSITE" id="PS50928"/>
    </source>
</evidence>
<gene>
    <name evidence="9" type="ORF">UFOPK1643_00942</name>
</gene>
<feature type="transmembrane region" description="Helical" evidence="7">
    <location>
        <begin position="275"/>
        <end position="295"/>
    </location>
</feature>
<dbReference type="InterPro" id="IPR035906">
    <property type="entry name" value="MetI-like_sf"/>
</dbReference>
<feature type="domain" description="ABC transmembrane type-1" evidence="8">
    <location>
        <begin position="94"/>
        <end position="295"/>
    </location>
</feature>
<evidence type="ECO:0000256" key="2">
    <source>
        <dbReference type="ARBA" id="ARBA00022448"/>
    </source>
</evidence>
<dbReference type="InterPro" id="IPR045621">
    <property type="entry name" value="BPD_transp_1_N"/>
</dbReference>
<keyword evidence="5 7" id="KW-1133">Transmembrane helix</keyword>
<reference evidence="9" key="1">
    <citation type="submission" date="2020-05" db="EMBL/GenBank/DDBJ databases">
        <authorList>
            <person name="Chiriac C."/>
            <person name="Salcher M."/>
            <person name="Ghai R."/>
            <person name="Kavagutti S V."/>
        </authorList>
    </citation>
    <scope>NUCLEOTIDE SEQUENCE</scope>
</reference>
<proteinExistence type="predicted"/>
<evidence type="ECO:0000256" key="1">
    <source>
        <dbReference type="ARBA" id="ARBA00004651"/>
    </source>
</evidence>
<dbReference type="EMBL" id="CAEZTK010000086">
    <property type="protein sequence ID" value="CAB4574165.1"/>
    <property type="molecule type" value="Genomic_DNA"/>
</dbReference>
<feature type="transmembrane region" description="Helical" evidence="7">
    <location>
        <begin position="172"/>
        <end position="191"/>
    </location>
</feature>
<keyword evidence="4 7" id="KW-0812">Transmembrane</keyword>
<keyword evidence="3" id="KW-1003">Cell membrane</keyword>
<dbReference type="GO" id="GO:0055085">
    <property type="term" value="P:transmembrane transport"/>
    <property type="evidence" value="ECO:0007669"/>
    <property type="project" value="InterPro"/>
</dbReference>
<evidence type="ECO:0000256" key="7">
    <source>
        <dbReference type="SAM" id="Phobius"/>
    </source>
</evidence>
<feature type="transmembrane region" description="Helical" evidence="7">
    <location>
        <begin position="226"/>
        <end position="255"/>
    </location>
</feature>
<dbReference type="SUPFAM" id="SSF161098">
    <property type="entry name" value="MetI-like"/>
    <property type="match status" value="1"/>
</dbReference>
<keyword evidence="6 7" id="KW-0472">Membrane</keyword>
<dbReference type="Gene3D" id="1.10.3720.10">
    <property type="entry name" value="MetI-like"/>
    <property type="match status" value="1"/>
</dbReference>
<dbReference type="GO" id="GO:0005886">
    <property type="term" value="C:plasma membrane"/>
    <property type="evidence" value="ECO:0007669"/>
    <property type="project" value="UniProtKB-SubCell"/>
</dbReference>
<dbReference type="InterPro" id="IPR000515">
    <property type="entry name" value="MetI-like"/>
</dbReference>
<dbReference type="PANTHER" id="PTHR43163">
    <property type="entry name" value="DIPEPTIDE TRANSPORT SYSTEM PERMEASE PROTEIN DPPB-RELATED"/>
    <property type="match status" value="1"/>
</dbReference>
<dbReference type="PANTHER" id="PTHR43163:SF6">
    <property type="entry name" value="DIPEPTIDE TRANSPORT SYSTEM PERMEASE PROTEIN DPPB-RELATED"/>
    <property type="match status" value="1"/>
</dbReference>
<dbReference type="AlphaFoldDB" id="A0A6J6EFW0"/>
<feature type="transmembrane region" description="Helical" evidence="7">
    <location>
        <begin position="12"/>
        <end position="31"/>
    </location>
</feature>
<evidence type="ECO:0000256" key="5">
    <source>
        <dbReference type="ARBA" id="ARBA00022989"/>
    </source>
</evidence>
<dbReference type="CDD" id="cd06261">
    <property type="entry name" value="TM_PBP2"/>
    <property type="match status" value="1"/>
</dbReference>
<organism evidence="9">
    <name type="scientific">freshwater metagenome</name>
    <dbReference type="NCBI Taxonomy" id="449393"/>
    <lineage>
        <taxon>unclassified sequences</taxon>
        <taxon>metagenomes</taxon>
        <taxon>ecological metagenomes</taxon>
    </lineage>
</organism>
<sequence length="307" mass="33569">MLQVLISRALQLILVVLGISTLLFVLVRISGDPALAIAGSDATSADIDSIRESLGLNRSGIEQYLSFLQNLATLNFGDSYIYLQPSMPLILDSLPNTLYLSLVAFLLAMIVAIPAGIFAAVKRKEFSGKFIMSMSMLGQSIPPFVIGIFLILVFSVWLKILPSFGNEEFSSIIMPAVALSAVLMARHTRLVRAYFIEELSRGYVRTGKSLGFTNTRIRFKHILRNISVPMLSLIGIDLGKFVGGAVIIEAVFAWPGIGSLMVNAVKARDYPLLEAGVFTVAVMVVVVNLIVDLLYQFVDPRLRAKVN</sequence>
<dbReference type="PROSITE" id="PS50928">
    <property type="entry name" value="ABC_TM1"/>
    <property type="match status" value="1"/>
</dbReference>
<feature type="transmembrane region" description="Helical" evidence="7">
    <location>
        <begin position="98"/>
        <end position="121"/>
    </location>
</feature>
<protein>
    <submittedName>
        <fullName evidence="9">Unannotated protein</fullName>
    </submittedName>
</protein>
<name>A0A6J6EFW0_9ZZZZ</name>
<comment type="subcellular location">
    <subcellularLocation>
        <location evidence="1">Cell membrane</location>
        <topology evidence="1">Multi-pass membrane protein</topology>
    </subcellularLocation>
</comment>
<dbReference type="Pfam" id="PF00528">
    <property type="entry name" value="BPD_transp_1"/>
    <property type="match status" value="1"/>
</dbReference>
<evidence type="ECO:0000256" key="6">
    <source>
        <dbReference type="ARBA" id="ARBA00023136"/>
    </source>
</evidence>
<feature type="transmembrane region" description="Helical" evidence="7">
    <location>
        <begin position="141"/>
        <end position="160"/>
    </location>
</feature>
<evidence type="ECO:0000313" key="9">
    <source>
        <dbReference type="EMBL" id="CAB4574165.1"/>
    </source>
</evidence>
<evidence type="ECO:0000256" key="4">
    <source>
        <dbReference type="ARBA" id="ARBA00022692"/>
    </source>
</evidence>
<accession>A0A6J6EFW0</accession>
<keyword evidence="2" id="KW-0813">Transport</keyword>
<dbReference type="Pfam" id="PF19300">
    <property type="entry name" value="BPD_transp_1_N"/>
    <property type="match status" value="1"/>
</dbReference>